<dbReference type="InterPro" id="IPR029055">
    <property type="entry name" value="Ntn_hydrolases_N"/>
</dbReference>
<keyword evidence="2" id="KW-0378">Hydrolase</keyword>
<dbReference type="PANTHER" id="PTHR43199">
    <property type="entry name" value="GLUTATHIONE HYDROLASE"/>
    <property type="match status" value="1"/>
</dbReference>
<dbReference type="GO" id="GO:0016787">
    <property type="term" value="F:hydrolase activity"/>
    <property type="evidence" value="ECO:0007669"/>
    <property type="project" value="UniProtKB-KW"/>
</dbReference>
<dbReference type="SUPFAM" id="SSF56235">
    <property type="entry name" value="N-terminal nucleophile aminohydrolases (Ntn hydrolases)"/>
    <property type="match status" value="1"/>
</dbReference>
<evidence type="ECO:0000256" key="3">
    <source>
        <dbReference type="ARBA" id="ARBA00023145"/>
    </source>
</evidence>
<sequence length="321" mass="34751">GYITQHDLSSYAAVIREPIRTTFRGNEIFSAPPPSSGGIALTIMLGILENFDLKSKGRWSPETVHLIIESMRRAYADRARYLGDSDFVEIPAHLTTKGYARELAASIDPRHATMSEKLGPRLTEVEESQETTHYSVIDRTGMAVSNTYTLEQGYGSGVVVTGAGFLLNNEMGDFNRNPGVTNRQGSIGTSANLIVAEKRMLSSMTPTIAIRDGKVVMVTGSPGGRTIINTVLNVTLNILEFEMSLRDAVDAPRLNMQWFPDRVGFQGFDDPVFSDLVKQLTVMGHRVTSGGGGDANSILVKDGLFIGAADSQYGGASAARR</sequence>
<dbReference type="InterPro" id="IPR051792">
    <property type="entry name" value="GGT_bact"/>
</dbReference>
<feature type="non-terminal residue" evidence="4">
    <location>
        <position position="1"/>
    </location>
</feature>
<keyword evidence="1" id="KW-0808">Transferase</keyword>
<dbReference type="AlphaFoldDB" id="A0A382BEE8"/>
<dbReference type="Gene3D" id="3.60.20.40">
    <property type="match status" value="1"/>
</dbReference>
<evidence type="ECO:0008006" key="5">
    <source>
        <dbReference type="Google" id="ProtNLM"/>
    </source>
</evidence>
<dbReference type="InterPro" id="IPR043137">
    <property type="entry name" value="GGT_ssub_C"/>
</dbReference>
<protein>
    <recommendedName>
        <fullName evidence="5">Gamma-glutamyltransferase</fullName>
    </recommendedName>
</protein>
<keyword evidence="3" id="KW-0865">Zymogen</keyword>
<dbReference type="Pfam" id="PF01019">
    <property type="entry name" value="G_glu_transpept"/>
    <property type="match status" value="1"/>
</dbReference>
<accession>A0A382BEE8</accession>
<dbReference type="Gene3D" id="1.10.246.130">
    <property type="match status" value="1"/>
</dbReference>
<name>A0A382BEE8_9ZZZZ</name>
<dbReference type="PANTHER" id="PTHR43199:SF1">
    <property type="entry name" value="GLUTATHIONE HYDROLASE PROENZYME"/>
    <property type="match status" value="1"/>
</dbReference>
<proteinExistence type="predicted"/>
<evidence type="ECO:0000313" key="4">
    <source>
        <dbReference type="EMBL" id="SVB12168.1"/>
    </source>
</evidence>
<evidence type="ECO:0000256" key="2">
    <source>
        <dbReference type="ARBA" id="ARBA00022801"/>
    </source>
</evidence>
<gene>
    <name evidence="4" type="ORF">METZ01_LOCUS165022</name>
</gene>
<dbReference type="EMBL" id="UINC01029445">
    <property type="protein sequence ID" value="SVB12168.1"/>
    <property type="molecule type" value="Genomic_DNA"/>
</dbReference>
<reference evidence="4" key="1">
    <citation type="submission" date="2018-05" db="EMBL/GenBank/DDBJ databases">
        <authorList>
            <person name="Lanie J.A."/>
            <person name="Ng W.-L."/>
            <person name="Kazmierczak K.M."/>
            <person name="Andrzejewski T.M."/>
            <person name="Davidsen T.M."/>
            <person name="Wayne K.J."/>
            <person name="Tettelin H."/>
            <person name="Glass J.I."/>
            <person name="Rusch D."/>
            <person name="Podicherti R."/>
            <person name="Tsui H.-C.T."/>
            <person name="Winkler M.E."/>
        </authorList>
    </citation>
    <scope>NUCLEOTIDE SEQUENCE</scope>
</reference>
<organism evidence="4">
    <name type="scientific">marine metagenome</name>
    <dbReference type="NCBI Taxonomy" id="408172"/>
    <lineage>
        <taxon>unclassified sequences</taxon>
        <taxon>metagenomes</taxon>
        <taxon>ecological metagenomes</taxon>
    </lineage>
</organism>
<dbReference type="PRINTS" id="PR01210">
    <property type="entry name" value="GGTRANSPTASE"/>
</dbReference>
<dbReference type="GO" id="GO:0016740">
    <property type="term" value="F:transferase activity"/>
    <property type="evidence" value="ECO:0007669"/>
    <property type="project" value="UniProtKB-KW"/>
</dbReference>
<dbReference type="InterPro" id="IPR043138">
    <property type="entry name" value="GGT_lsub"/>
</dbReference>
<evidence type="ECO:0000256" key="1">
    <source>
        <dbReference type="ARBA" id="ARBA00022679"/>
    </source>
</evidence>